<dbReference type="Proteomes" id="UP000007875">
    <property type="component" value="Unassembled WGS sequence"/>
</dbReference>
<dbReference type="Ensembl" id="ENSCSAVT00000003791.1">
    <property type="protein sequence ID" value="ENSCSAVP00000003734.1"/>
    <property type="gene ID" value="ENSCSAVG00000002213.1"/>
</dbReference>
<dbReference type="HOGENOM" id="CLU_1570096_0_0_1"/>
<dbReference type="GeneTree" id="ENSGT00660000097287"/>
<name>H2YEI6_CIOSA</name>
<reference evidence="2" key="2">
    <citation type="submission" date="2025-08" db="UniProtKB">
        <authorList>
            <consortium name="Ensembl"/>
        </authorList>
    </citation>
    <scope>IDENTIFICATION</scope>
</reference>
<dbReference type="OMA" id="INSTEAC"/>
<organism evidence="2 3">
    <name type="scientific">Ciona savignyi</name>
    <name type="common">Pacific transparent sea squirt</name>
    <dbReference type="NCBI Taxonomy" id="51511"/>
    <lineage>
        <taxon>Eukaryota</taxon>
        <taxon>Metazoa</taxon>
        <taxon>Chordata</taxon>
        <taxon>Tunicata</taxon>
        <taxon>Ascidiacea</taxon>
        <taxon>Phlebobranchia</taxon>
        <taxon>Cionidae</taxon>
        <taxon>Ciona</taxon>
    </lineage>
</organism>
<protein>
    <submittedName>
        <fullName evidence="2">Uncharacterized protein</fullName>
    </submittedName>
</protein>
<accession>H2YEI6</accession>
<sequence length="170" mass="18823">MQNFKECAHVLDIACSQLTNHQSSNGLNGHHLQNGFSGCHVTNGNGFTTNGRHNGTNGHISVSNKRCYDDESIPLFKRARTADNHSNRCSNFDVSMDFEIDSDPVTPPEYNAASPADAFPRAPSPGMEIRFEEDLQFWCHMQGYGDTAESITEDSPPRGYQLKGVRSTGW</sequence>
<evidence type="ECO:0000256" key="1">
    <source>
        <dbReference type="SAM" id="MobiDB-lite"/>
    </source>
</evidence>
<reference evidence="3" key="1">
    <citation type="submission" date="2003-08" db="EMBL/GenBank/DDBJ databases">
        <authorList>
            <person name="Birren B."/>
            <person name="Nusbaum C."/>
            <person name="Abebe A."/>
            <person name="Abouelleil A."/>
            <person name="Adekoya E."/>
            <person name="Ait-zahra M."/>
            <person name="Allen N."/>
            <person name="Allen T."/>
            <person name="An P."/>
            <person name="Anderson M."/>
            <person name="Anderson S."/>
            <person name="Arachchi H."/>
            <person name="Armbruster J."/>
            <person name="Bachantsang P."/>
            <person name="Baldwin J."/>
            <person name="Barry A."/>
            <person name="Bayul T."/>
            <person name="Blitshsteyn B."/>
            <person name="Bloom T."/>
            <person name="Blye J."/>
            <person name="Boguslavskiy L."/>
            <person name="Borowsky M."/>
            <person name="Boukhgalter B."/>
            <person name="Brunache A."/>
            <person name="Butler J."/>
            <person name="Calixte N."/>
            <person name="Calvo S."/>
            <person name="Camarata J."/>
            <person name="Campo K."/>
            <person name="Chang J."/>
            <person name="Cheshatsang Y."/>
            <person name="Citroen M."/>
            <person name="Collymore A."/>
            <person name="Considine T."/>
            <person name="Cook A."/>
            <person name="Cooke P."/>
            <person name="Corum B."/>
            <person name="Cuomo C."/>
            <person name="David R."/>
            <person name="Dawoe T."/>
            <person name="Degray S."/>
            <person name="Dodge S."/>
            <person name="Dooley K."/>
            <person name="Dorje P."/>
            <person name="Dorjee K."/>
            <person name="Dorris L."/>
            <person name="Duffey N."/>
            <person name="Dupes A."/>
            <person name="Elkins T."/>
            <person name="Engels R."/>
            <person name="Erickson J."/>
            <person name="Farina A."/>
            <person name="Faro S."/>
            <person name="Ferreira P."/>
            <person name="Fischer H."/>
            <person name="Fitzgerald M."/>
            <person name="Foley K."/>
            <person name="Gage D."/>
            <person name="Galagan J."/>
            <person name="Gearin G."/>
            <person name="Gnerre S."/>
            <person name="Gnirke A."/>
            <person name="Goyette A."/>
            <person name="Graham J."/>
            <person name="Grandbois E."/>
            <person name="Gyaltsen K."/>
            <person name="Hafez N."/>
            <person name="Hagopian D."/>
            <person name="Hagos B."/>
            <person name="Hall J."/>
            <person name="Hatcher B."/>
            <person name="Heller A."/>
            <person name="Higgins H."/>
            <person name="Honan T."/>
            <person name="Horn A."/>
            <person name="Houde N."/>
            <person name="Hughes L."/>
            <person name="Hulme W."/>
            <person name="Husby E."/>
            <person name="Iliev I."/>
            <person name="Jaffe D."/>
            <person name="Jones C."/>
            <person name="Kamal M."/>
            <person name="Kamat A."/>
            <person name="Kamvysselis M."/>
            <person name="Karlsson E."/>
            <person name="Kells C."/>
            <person name="Kieu A."/>
            <person name="Kisner P."/>
            <person name="Kodira C."/>
            <person name="Kulbokas E."/>
            <person name="Labutti K."/>
            <person name="Lama D."/>
            <person name="Landers T."/>
            <person name="Leger J."/>
            <person name="Levine S."/>
            <person name="Lewis D."/>
            <person name="Lewis T."/>
            <person name="Lindblad-toh K."/>
            <person name="Liu X."/>
            <person name="Lokyitsang T."/>
            <person name="Lokyitsang Y."/>
            <person name="Lucien O."/>
            <person name="Lui A."/>
            <person name="Ma L.J."/>
            <person name="Mabbitt R."/>
            <person name="Macdonald J."/>
            <person name="Maclean C."/>
            <person name="Major J."/>
            <person name="Manning J."/>
            <person name="Marabella R."/>
            <person name="Maru K."/>
            <person name="Matthews C."/>
            <person name="Mauceli E."/>
            <person name="Mccarthy M."/>
            <person name="Mcdonough S."/>
            <person name="Mcghee T."/>
            <person name="Meldrim J."/>
            <person name="Meneus L."/>
            <person name="Mesirov J."/>
            <person name="Mihalev A."/>
            <person name="Mihova T."/>
            <person name="Mikkelsen T."/>
            <person name="Mlenga V."/>
            <person name="Moru K."/>
            <person name="Mozes J."/>
            <person name="Mulrain L."/>
            <person name="Munson G."/>
            <person name="Naylor J."/>
            <person name="Newes C."/>
            <person name="Nguyen C."/>
            <person name="Nguyen N."/>
            <person name="Nguyen T."/>
            <person name="Nicol R."/>
            <person name="Nielsen C."/>
            <person name="Nizzari M."/>
            <person name="Norbu C."/>
            <person name="Norbu N."/>
            <person name="O'donnell P."/>
            <person name="Okoawo O."/>
            <person name="O'leary S."/>
            <person name="Omotosho B."/>
            <person name="O'neill K."/>
            <person name="Osman S."/>
            <person name="Parker S."/>
            <person name="Perrin D."/>
            <person name="Phunkhang P."/>
            <person name="Piqani B."/>
            <person name="Purcell S."/>
            <person name="Rachupka T."/>
            <person name="Ramasamy U."/>
            <person name="Rameau R."/>
            <person name="Ray V."/>
            <person name="Raymond C."/>
            <person name="Retta R."/>
            <person name="Richardson S."/>
            <person name="Rise C."/>
            <person name="Rodriguez J."/>
            <person name="Rogers J."/>
            <person name="Rogov P."/>
            <person name="Rutman M."/>
            <person name="Schupbach R."/>
            <person name="Seaman C."/>
            <person name="Settipalli S."/>
            <person name="Sharpe T."/>
            <person name="Sheridan J."/>
            <person name="Sherpa N."/>
            <person name="Shi J."/>
            <person name="Smirnov S."/>
            <person name="Smith C."/>
            <person name="Sougnez C."/>
            <person name="Spencer B."/>
            <person name="Stalker J."/>
            <person name="Stange-thomann N."/>
            <person name="Stavropoulos S."/>
            <person name="Stetson K."/>
            <person name="Stone C."/>
            <person name="Stone S."/>
            <person name="Stubbs M."/>
            <person name="Talamas J."/>
            <person name="Tchuinga P."/>
            <person name="Tenzing P."/>
            <person name="Tesfaye S."/>
            <person name="Theodore J."/>
            <person name="Thoulutsang Y."/>
            <person name="Topham K."/>
            <person name="Towey S."/>
            <person name="Tsamla T."/>
            <person name="Tsomo N."/>
            <person name="Vallee D."/>
            <person name="Vassiliev H."/>
            <person name="Venkataraman V."/>
            <person name="Vinson J."/>
            <person name="Vo A."/>
            <person name="Wade C."/>
            <person name="Wang S."/>
            <person name="Wangchuk T."/>
            <person name="Wangdi T."/>
            <person name="Whittaker C."/>
            <person name="Wilkinson J."/>
            <person name="Wu Y."/>
            <person name="Wyman D."/>
            <person name="Yadav S."/>
            <person name="Yang S."/>
            <person name="Yang X."/>
            <person name="Yeager S."/>
            <person name="Yee E."/>
            <person name="Young G."/>
            <person name="Zainoun J."/>
            <person name="Zembeck L."/>
            <person name="Zimmer A."/>
            <person name="Zody M."/>
            <person name="Lander E."/>
        </authorList>
    </citation>
    <scope>NUCLEOTIDE SEQUENCE [LARGE SCALE GENOMIC DNA]</scope>
</reference>
<feature type="region of interest" description="Disordered" evidence="1">
    <location>
        <begin position="148"/>
        <end position="170"/>
    </location>
</feature>
<evidence type="ECO:0000313" key="3">
    <source>
        <dbReference type="Proteomes" id="UP000007875"/>
    </source>
</evidence>
<reference evidence="2" key="3">
    <citation type="submission" date="2025-09" db="UniProtKB">
        <authorList>
            <consortium name="Ensembl"/>
        </authorList>
    </citation>
    <scope>IDENTIFICATION</scope>
</reference>
<evidence type="ECO:0000313" key="2">
    <source>
        <dbReference type="Ensembl" id="ENSCSAVP00000003734.1"/>
    </source>
</evidence>
<dbReference type="AlphaFoldDB" id="H2YEI6"/>
<keyword evidence="3" id="KW-1185">Reference proteome</keyword>
<proteinExistence type="predicted"/>